<dbReference type="SUPFAM" id="SSF56672">
    <property type="entry name" value="DNA/RNA polymerases"/>
    <property type="match status" value="1"/>
</dbReference>
<feature type="region of interest" description="Disordered" evidence="1">
    <location>
        <begin position="994"/>
        <end position="1059"/>
    </location>
</feature>
<feature type="compositionally biased region" description="Pro residues" evidence="1">
    <location>
        <begin position="198"/>
        <end position="210"/>
    </location>
</feature>
<name>A0AAD9PWW0_ACRCE</name>
<dbReference type="Gene3D" id="2.40.70.10">
    <property type="entry name" value="Acid Proteases"/>
    <property type="match status" value="1"/>
</dbReference>
<proteinExistence type="predicted"/>
<reference evidence="3" key="1">
    <citation type="journal article" date="2023" name="G3 (Bethesda)">
        <title>Whole genome assembly and annotation of the endangered Caribbean coral Acropora cervicornis.</title>
        <authorList>
            <person name="Selwyn J.D."/>
            <person name="Vollmer S.V."/>
        </authorList>
    </citation>
    <scope>NUCLEOTIDE SEQUENCE</scope>
    <source>
        <strain evidence="3">K2</strain>
    </source>
</reference>
<dbReference type="InterPro" id="IPR043502">
    <property type="entry name" value="DNA/RNA_pol_sf"/>
</dbReference>
<evidence type="ECO:0000313" key="4">
    <source>
        <dbReference type="Proteomes" id="UP001249851"/>
    </source>
</evidence>
<reference evidence="3" key="2">
    <citation type="journal article" date="2023" name="Science">
        <title>Genomic signatures of disease resistance in endangered staghorn corals.</title>
        <authorList>
            <person name="Vollmer S.V."/>
            <person name="Selwyn J.D."/>
            <person name="Despard B.A."/>
            <person name="Roesel C.L."/>
        </authorList>
    </citation>
    <scope>NUCLEOTIDE SEQUENCE</scope>
    <source>
        <strain evidence="3">K2</strain>
    </source>
</reference>
<dbReference type="GO" id="GO:0006508">
    <property type="term" value="P:proteolysis"/>
    <property type="evidence" value="ECO:0007669"/>
    <property type="project" value="InterPro"/>
</dbReference>
<dbReference type="InterPro" id="IPR051320">
    <property type="entry name" value="Viral_Replic_Matur_Polypro"/>
</dbReference>
<dbReference type="PANTHER" id="PTHR33064:SF37">
    <property type="entry name" value="RIBONUCLEASE H"/>
    <property type="match status" value="1"/>
</dbReference>
<evidence type="ECO:0000259" key="2">
    <source>
        <dbReference type="PROSITE" id="PS50878"/>
    </source>
</evidence>
<dbReference type="InterPro" id="IPR043128">
    <property type="entry name" value="Rev_trsase/Diguanyl_cyclase"/>
</dbReference>
<sequence>MNSNRAPKQWSLTKNETITTFEAWRQNLQYSLSLDANFCPVISHSSIVKNSTSISSVWQAIRAHYGFQSTGARFLDFSDIKLEVDERPEVLFQRLMSFTEDNLLVANGPITHHGANVTADEEMTPTLENMVVLTWLKLIHTALPALVKQRYGTELRSKTLTSLKPEISQALDSLLEEIRSTADTKVLRTTASRFRQPPSRPSHKPSPSPWAPTKRPKSCPLCKQAGRNDQHFLSSCSYLPPEDRTYLSRSRFMSTFDGEEPDYMDYAPPLFTAEDEPPLCTSARSVSRRSPFYRHYPIQLTLDTGAETSMIKSSLARSIGAPIMKSSQQALQADGLTPLAVVGETRLILSRADNQLTLDALVVDDLDVDVLAGTPFLIANDISVRPAKCQVRIQDSEVVHYEHKSDSTTASHAVRRAQCYTLRAPPSTTVLWPGDYVELDVPPDLGDDCVLALQPRTDTPVPKHTNPSSIWPEPQIVEAVGAKVRLVNSSQEPKLIEETSSSTSTPSLPSLPQPVKPKSPLPFSSSVSIDPDNILSEDLRVKLRQLLQTYDRVFNPDISGYNGAAGPIQASVNIGPVQPPQRKGRVPQYSRNQLVELQAEVFRRPEDLGITVEYLNPSFLVKKPSGGHRLVTAFADVARYSKPQLSLMPDVDSTLRTIAPWRYMIKTDLTRAFYQIPLSKSSLKYCGVATPFRGIRVYTRSAMGMPGSETALEEMMCRVLGDFIEEGFVAKLADDLYCGADSPEALLHNWQRVLQALDRCNLRLSPTKTKHDTLRDALTQLIVGVHPLDGPRAVIRVDPSPGFQSMANNDSLNHLNVTIEVGRVKNKNKNPVAEKAVRELEEELIKQEPGGRPVSAVGLALATARLNSRLRLPGLSSRELWTQRNQFTHEQLPLFDYNFILGKHAQRSTNHAFSEKSKNPHGLVTNTPSLHVGDIVYLISDKDKSRARDRYLVVSIDLPWCFVKKFRGSQLRATSYKVKLSECYAVPPSVIASDLSGPQASQDQDDEPSPVTPALPAASVPPESPAPAPPELTSVPSDEVQFPSSACGDTTPDAPIGVPPLLALQEEPCTIATAPDQALSSCPCSSPESPSPRPQRQRNPPLYLNDYVRF</sequence>
<dbReference type="GO" id="GO:0004190">
    <property type="term" value="F:aspartic-type endopeptidase activity"/>
    <property type="evidence" value="ECO:0007669"/>
    <property type="project" value="InterPro"/>
</dbReference>
<organism evidence="3 4">
    <name type="scientific">Acropora cervicornis</name>
    <name type="common">Staghorn coral</name>
    <dbReference type="NCBI Taxonomy" id="6130"/>
    <lineage>
        <taxon>Eukaryota</taxon>
        <taxon>Metazoa</taxon>
        <taxon>Cnidaria</taxon>
        <taxon>Anthozoa</taxon>
        <taxon>Hexacorallia</taxon>
        <taxon>Scleractinia</taxon>
        <taxon>Astrocoeniina</taxon>
        <taxon>Acroporidae</taxon>
        <taxon>Acropora</taxon>
    </lineage>
</organism>
<feature type="compositionally biased region" description="Low complexity" evidence="1">
    <location>
        <begin position="499"/>
        <end position="508"/>
    </location>
</feature>
<dbReference type="Gene3D" id="3.10.10.10">
    <property type="entry name" value="HIV Type 1 Reverse Transcriptase, subunit A, domain 1"/>
    <property type="match status" value="1"/>
</dbReference>
<dbReference type="Proteomes" id="UP001249851">
    <property type="component" value="Unassembled WGS sequence"/>
</dbReference>
<evidence type="ECO:0000256" key="1">
    <source>
        <dbReference type="SAM" id="MobiDB-lite"/>
    </source>
</evidence>
<dbReference type="InterPro" id="IPR000477">
    <property type="entry name" value="RT_dom"/>
</dbReference>
<keyword evidence="4" id="KW-1185">Reference proteome</keyword>
<dbReference type="InterPro" id="IPR021109">
    <property type="entry name" value="Peptidase_aspartic_dom_sf"/>
</dbReference>
<feature type="domain" description="Reverse transcriptase" evidence="2">
    <location>
        <begin position="602"/>
        <end position="819"/>
    </location>
</feature>
<dbReference type="AlphaFoldDB" id="A0AAD9PWW0"/>
<feature type="compositionally biased region" description="Pro residues" evidence="1">
    <location>
        <begin position="509"/>
        <end position="520"/>
    </location>
</feature>
<dbReference type="PANTHER" id="PTHR33064">
    <property type="entry name" value="POL PROTEIN"/>
    <property type="match status" value="1"/>
</dbReference>
<dbReference type="Pfam" id="PF00078">
    <property type="entry name" value="RVT_1"/>
    <property type="match status" value="1"/>
</dbReference>
<protein>
    <recommendedName>
        <fullName evidence="2">Reverse transcriptase domain-containing protein</fullName>
    </recommendedName>
</protein>
<dbReference type="Gene3D" id="3.30.70.270">
    <property type="match status" value="1"/>
</dbReference>
<feature type="region of interest" description="Disordered" evidence="1">
    <location>
        <begin position="189"/>
        <end position="219"/>
    </location>
</feature>
<dbReference type="PROSITE" id="PS00141">
    <property type="entry name" value="ASP_PROTEASE"/>
    <property type="match status" value="1"/>
</dbReference>
<accession>A0AAD9PWW0</accession>
<dbReference type="InterPro" id="IPR001969">
    <property type="entry name" value="Aspartic_peptidase_AS"/>
</dbReference>
<gene>
    <name evidence="3" type="ORF">P5673_028741</name>
</gene>
<comment type="caution">
    <text evidence="3">The sequence shown here is derived from an EMBL/GenBank/DDBJ whole genome shotgun (WGS) entry which is preliminary data.</text>
</comment>
<dbReference type="PROSITE" id="PS50878">
    <property type="entry name" value="RT_POL"/>
    <property type="match status" value="1"/>
</dbReference>
<evidence type="ECO:0000313" key="3">
    <source>
        <dbReference type="EMBL" id="KAK2550541.1"/>
    </source>
</evidence>
<feature type="region of interest" description="Disordered" evidence="1">
    <location>
        <begin position="492"/>
        <end position="527"/>
    </location>
</feature>
<dbReference type="EMBL" id="JARQWQ010000109">
    <property type="protein sequence ID" value="KAK2550541.1"/>
    <property type="molecule type" value="Genomic_DNA"/>
</dbReference>
<feature type="region of interest" description="Disordered" evidence="1">
    <location>
        <begin position="1076"/>
        <end position="1105"/>
    </location>
</feature>